<dbReference type="OrthoDB" id="9767864at2"/>
<comment type="similarity">
    <text evidence="1">Belongs to the myoviridae tail sheath protein family.</text>
</comment>
<evidence type="ECO:0000259" key="3">
    <source>
        <dbReference type="Pfam" id="PF17482"/>
    </source>
</evidence>
<dbReference type="RefSeq" id="WP_072504836.1">
    <property type="nucleotide sequence ID" value="NZ_CP016364.1"/>
</dbReference>
<accession>A0A1L3I5B6</accession>
<evidence type="ECO:0000256" key="1">
    <source>
        <dbReference type="ARBA" id="ARBA00008005"/>
    </source>
</evidence>
<feature type="domain" description="Tail sheath protein subtilisin-like" evidence="2">
    <location>
        <begin position="117"/>
        <end position="291"/>
    </location>
</feature>
<dbReference type="InterPro" id="IPR052042">
    <property type="entry name" value="Tail_sheath_structural"/>
</dbReference>
<dbReference type="Proteomes" id="UP000183859">
    <property type="component" value="Chromosome"/>
</dbReference>
<feature type="domain" description="Tail sheath protein C-terminal" evidence="3">
    <location>
        <begin position="295"/>
        <end position="396"/>
    </location>
</feature>
<dbReference type="PANTHER" id="PTHR35861">
    <property type="match status" value="1"/>
</dbReference>
<evidence type="ECO:0000259" key="2">
    <source>
        <dbReference type="Pfam" id="PF04984"/>
    </source>
</evidence>
<dbReference type="KEGG" id="php:PhaeoP97_01877"/>
<organism evidence="4 5">
    <name type="scientific">Phaeobacter porticola</name>
    <dbReference type="NCBI Taxonomy" id="1844006"/>
    <lineage>
        <taxon>Bacteria</taxon>
        <taxon>Pseudomonadati</taxon>
        <taxon>Pseudomonadota</taxon>
        <taxon>Alphaproteobacteria</taxon>
        <taxon>Rhodobacterales</taxon>
        <taxon>Roseobacteraceae</taxon>
        <taxon>Phaeobacter</taxon>
    </lineage>
</organism>
<dbReference type="Pfam" id="PF04984">
    <property type="entry name" value="Phage_sheath_1"/>
    <property type="match status" value="1"/>
</dbReference>
<protein>
    <submittedName>
        <fullName evidence="4">Major tail sheath protein</fullName>
    </submittedName>
</protein>
<proteinExistence type="inferred from homology"/>
<evidence type="ECO:0000313" key="4">
    <source>
        <dbReference type="EMBL" id="APG47288.1"/>
    </source>
</evidence>
<dbReference type="InterPro" id="IPR020287">
    <property type="entry name" value="Tail_sheath_C"/>
</dbReference>
<reference evidence="5" key="1">
    <citation type="submission" date="2016-07" db="EMBL/GenBank/DDBJ databases">
        <title>Phaeobacter portensis sp. nov., a tropodithietic acid producing bacterium isolated from a German harbor.</title>
        <authorList>
            <person name="Freese H.M."/>
            <person name="Bunk B."/>
            <person name="Breider S."/>
            <person name="Brinkhoff T."/>
        </authorList>
    </citation>
    <scope>NUCLEOTIDE SEQUENCE [LARGE SCALE GENOMIC DNA]</scope>
    <source>
        <strain evidence="5">P97</strain>
    </source>
</reference>
<dbReference type="EMBL" id="CP016364">
    <property type="protein sequence ID" value="APG47288.1"/>
    <property type="molecule type" value="Genomic_DNA"/>
</dbReference>
<sequence length="405" mass="42803">MSGFLHGVEVLEIDTGPRPIRTISTGVIGIVGTAPAADADAFPLNKPVLIAGSRSEAAKLDMTADGTGGGTLPGALDGIFDQIGAVVIAVRIEEGADDTETLANMIGGVNATTGQFEGVHALLGAESVVGHAPRILCAPGWTHQRLEDSGNPGTYLANPVVAELEGIADRIGAVIIADGPNTTDAAAQAYAGDWGTSGRIYVVDPWVKVLGSDGTPVDQPASARVTGVIARTDNDRGFWVSPSNQGIFGIIGTSRPVDFKLGDKASRANLLNENDVATIIRQDGYRLWGNRVPTADPKWQFLCVRRTADVLNESIQRAHMWAVDRAITKTYMDDVVEGVNGFIATLIAQGALLGGSCWADPDLNTPTSIQNGQVWFNFDFTPPYPAERVTFRSHLTNEYIAEALG</sequence>
<dbReference type="STRING" id="1844006.PhaeoP97_01877"/>
<dbReference type="Gene3D" id="3.40.50.11780">
    <property type="match status" value="1"/>
</dbReference>
<dbReference type="AlphaFoldDB" id="A0A1L3I5B6"/>
<keyword evidence="5" id="KW-1185">Reference proteome</keyword>
<evidence type="ECO:0000313" key="5">
    <source>
        <dbReference type="Proteomes" id="UP000183859"/>
    </source>
</evidence>
<dbReference type="Pfam" id="PF17482">
    <property type="entry name" value="Phage_sheath_1C"/>
    <property type="match status" value="1"/>
</dbReference>
<dbReference type="PANTHER" id="PTHR35861:SF1">
    <property type="entry name" value="PHAGE TAIL SHEATH PROTEIN"/>
    <property type="match status" value="1"/>
</dbReference>
<name>A0A1L3I5B6_9RHOB</name>
<dbReference type="InterPro" id="IPR035089">
    <property type="entry name" value="Phage_sheath_subtilisin"/>
</dbReference>
<gene>
    <name evidence="4" type="ORF">PhaeoP97_01877</name>
</gene>